<evidence type="ECO:0000256" key="2">
    <source>
        <dbReference type="SAM" id="MobiDB-lite"/>
    </source>
</evidence>
<dbReference type="AlphaFoldDB" id="A0A1X0NVZ4"/>
<dbReference type="RefSeq" id="XP_028882445.1">
    <property type="nucleotide sequence ID" value="XM_029026330.1"/>
</dbReference>
<evidence type="ECO:0000313" key="4">
    <source>
        <dbReference type="Proteomes" id="UP000192257"/>
    </source>
</evidence>
<dbReference type="PANTHER" id="PTHR47447">
    <property type="entry name" value="OS03G0856100 PROTEIN"/>
    <property type="match status" value="1"/>
</dbReference>
<accession>A0A1X0NVZ4</accession>
<dbReference type="CDD" id="cd23675">
    <property type="entry name" value="KPAF2"/>
    <property type="match status" value="1"/>
</dbReference>
<evidence type="ECO:0000256" key="1">
    <source>
        <dbReference type="ARBA" id="ARBA00022737"/>
    </source>
</evidence>
<feature type="region of interest" description="Disordered" evidence="2">
    <location>
        <begin position="518"/>
        <end position="540"/>
    </location>
</feature>
<dbReference type="Gene3D" id="1.25.40.10">
    <property type="entry name" value="Tetratricopeptide repeat domain"/>
    <property type="match status" value="1"/>
</dbReference>
<keyword evidence="4" id="KW-1185">Reference proteome</keyword>
<dbReference type="VEuPathDB" id="TriTrypDB:TM35_000172510"/>
<dbReference type="OrthoDB" id="277625at2759"/>
<feature type="compositionally biased region" description="Basic and acidic residues" evidence="2">
    <location>
        <begin position="85"/>
        <end position="116"/>
    </location>
</feature>
<comment type="caution">
    <text evidence="3">The sequence shown here is derived from an EMBL/GenBank/DDBJ whole genome shotgun (WGS) entry which is preliminary data.</text>
</comment>
<organism evidence="3 4">
    <name type="scientific">Trypanosoma theileri</name>
    <dbReference type="NCBI Taxonomy" id="67003"/>
    <lineage>
        <taxon>Eukaryota</taxon>
        <taxon>Discoba</taxon>
        <taxon>Euglenozoa</taxon>
        <taxon>Kinetoplastea</taxon>
        <taxon>Metakinetoplastina</taxon>
        <taxon>Trypanosomatida</taxon>
        <taxon>Trypanosomatidae</taxon>
        <taxon>Trypanosoma</taxon>
    </lineage>
</organism>
<dbReference type="GeneID" id="39986110"/>
<dbReference type="Proteomes" id="UP000192257">
    <property type="component" value="Unassembled WGS sequence"/>
</dbReference>
<evidence type="ECO:0000313" key="3">
    <source>
        <dbReference type="EMBL" id="ORC88379.1"/>
    </source>
</evidence>
<dbReference type="EMBL" id="NBCO01000017">
    <property type="protein sequence ID" value="ORC88379.1"/>
    <property type="molecule type" value="Genomic_DNA"/>
</dbReference>
<gene>
    <name evidence="3" type="ORF">TM35_000172510</name>
</gene>
<name>A0A1X0NVZ4_9TRYP</name>
<dbReference type="InterPro" id="IPR011990">
    <property type="entry name" value="TPR-like_helical_dom_sf"/>
</dbReference>
<keyword evidence="1" id="KW-0677">Repeat</keyword>
<feature type="region of interest" description="Disordered" evidence="2">
    <location>
        <begin position="85"/>
        <end position="131"/>
    </location>
</feature>
<sequence length="649" mass="73586">MRRWLLDNTCRITLILDLQRYVASTPNDSTDHSSGKRDSKSRVSFGIDQKKLDLMLNLHEADFGAMVKATRNALAKEKKWREATIGDVSHTKDNNSNIEKSEKDTVSTVTHTKDGDVDTSPGPSSSMENNKDDIEAGKKWMESRTVRGIVGAGAAHDTNSMFVVQQQRKAEGARFSLMDALRDCVLSGNWAKAMRLFESAIETSYKSIRGNSFTASSSIMNKNLEKEDLDALRRINATTPPGAISINLPNHRGILRWGGGHYYLLLKLLLSRHRVTEAERVWEVMKGIGFVEFHMDERLFNQCIALARKTPSSDIVLPLVESKKDLEDQNKTFRRTFVIELEQWAKQKELQLDARSKHTTQAARLAQMIKNSEHTKEMESSMSGLDTDGLKVGDFSGLLRRCVSEENTSRVLQMMDKLNIPRDGQIYSALIAALRNPNYRLAGDTISTESNAGNTKEEFDAHRKRRIERASEWFAACPESERTADVYNEMLHITRGGKDEDEMFNRLLIEFRGAPLLPPTATTTTTTSSTETSATMSEDSITLVPPQWRVPPNGHTYEILVMHYIHLQQWPVVWALYDEMNGRRIRGTQRLFHTLLNVAHRAPPHNRDPHVVVMGIYDDMKRSGVDVTGIKSTVNVVNAWCATRRRRRW</sequence>
<reference evidence="3 4" key="1">
    <citation type="submission" date="2017-03" db="EMBL/GenBank/DDBJ databases">
        <title>An alternative strategy for trypanosome survival in the mammalian bloodstream revealed through genome and transcriptome analysis of the ubiquitous bovine parasite Trypanosoma (Megatrypanum) theileri.</title>
        <authorList>
            <person name="Kelly S."/>
            <person name="Ivens A."/>
            <person name="Mott A."/>
            <person name="O'Neill E."/>
            <person name="Emms D."/>
            <person name="Macleod O."/>
            <person name="Voorheis P."/>
            <person name="Matthews J."/>
            <person name="Matthews K."/>
            <person name="Carrington M."/>
        </authorList>
    </citation>
    <scope>NUCLEOTIDE SEQUENCE [LARGE SCALE GENOMIC DNA]</scope>
    <source>
        <strain evidence="3">Edinburgh</strain>
    </source>
</reference>
<protein>
    <submittedName>
        <fullName evidence="3">Polyadenylation/uridylation factor 2</fullName>
    </submittedName>
</protein>
<proteinExistence type="predicted"/>
<feature type="compositionally biased region" description="Low complexity" evidence="2">
    <location>
        <begin position="520"/>
        <end position="538"/>
    </location>
</feature>
<dbReference type="PANTHER" id="PTHR47447:SF17">
    <property type="entry name" value="OS12G0638900 PROTEIN"/>
    <property type="match status" value="1"/>
</dbReference>